<feature type="signal peptide" evidence="2">
    <location>
        <begin position="1"/>
        <end position="23"/>
    </location>
</feature>
<keyword evidence="4" id="KW-1185">Reference proteome</keyword>
<dbReference type="Pfam" id="PF00167">
    <property type="entry name" value="FGF"/>
    <property type="match status" value="1"/>
</dbReference>
<protein>
    <recommendedName>
        <fullName evidence="2">Fibroblast growth factor</fullName>
        <shortName evidence="2">FGF</shortName>
    </recommendedName>
</protein>
<keyword evidence="2" id="KW-0732">Signal</keyword>
<accession>A0A3M6TER0</accession>
<feature type="chain" id="PRO_5017852694" description="Fibroblast growth factor" evidence="2">
    <location>
        <begin position="24"/>
        <end position="208"/>
    </location>
</feature>
<dbReference type="CDD" id="cd00058">
    <property type="entry name" value="beta-trefoil_FGF"/>
    <property type="match status" value="1"/>
</dbReference>
<dbReference type="Gene3D" id="2.80.10.50">
    <property type="match status" value="1"/>
</dbReference>
<dbReference type="GO" id="GO:0008083">
    <property type="term" value="F:growth factor activity"/>
    <property type="evidence" value="ECO:0007669"/>
    <property type="project" value="InterPro"/>
</dbReference>
<dbReference type="SMART" id="SM00442">
    <property type="entry name" value="FGF"/>
    <property type="match status" value="1"/>
</dbReference>
<dbReference type="STRING" id="46731.A0A3M6TER0"/>
<gene>
    <name evidence="3" type="ORF">pdam_00016807</name>
</gene>
<evidence type="ECO:0000313" key="3">
    <source>
        <dbReference type="EMBL" id="RMX39818.1"/>
    </source>
</evidence>
<name>A0A3M6TER0_POCDA</name>
<dbReference type="Proteomes" id="UP000275408">
    <property type="component" value="Unassembled WGS sequence"/>
</dbReference>
<dbReference type="OrthoDB" id="5978641at2759"/>
<dbReference type="SUPFAM" id="SSF50353">
    <property type="entry name" value="Cytokine"/>
    <property type="match status" value="1"/>
</dbReference>
<sequence>MCKGRTSLYTILLVVFILNLCRSAVIKPTGQSSSSVNKKGTWSLNQVPLSRQRRDSLLKINPDIRTIAANIPSIPMAVRLFWKTQKFLQISDDGVVNGTAFCSSKYANLELEPMGSGFQRIKGIETGRYVAMNSGGIVYSTNSTNDETVFKLTMESTSYHTFASAKYYKKSLYDTFISLGRNGKIRKGKDTKVSQNKVKFIIYTGDSC</sequence>
<dbReference type="InterPro" id="IPR002209">
    <property type="entry name" value="Fibroblast_GF_fam"/>
</dbReference>
<dbReference type="EMBL" id="RCHS01003781">
    <property type="protein sequence ID" value="RMX39818.1"/>
    <property type="molecule type" value="Genomic_DNA"/>
</dbReference>
<organism evidence="3 4">
    <name type="scientific">Pocillopora damicornis</name>
    <name type="common">Cauliflower coral</name>
    <name type="synonym">Millepora damicornis</name>
    <dbReference type="NCBI Taxonomy" id="46731"/>
    <lineage>
        <taxon>Eukaryota</taxon>
        <taxon>Metazoa</taxon>
        <taxon>Cnidaria</taxon>
        <taxon>Anthozoa</taxon>
        <taxon>Hexacorallia</taxon>
        <taxon>Scleractinia</taxon>
        <taxon>Astrocoeniina</taxon>
        <taxon>Pocilloporidae</taxon>
        <taxon>Pocillopora</taxon>
    </lineage>
</organism>
<dbReference type="AlphaFoldDB" id="A0A3M6TER0"/>
<dbReference type="InterPro" id="IPR008996">
    <property type="entry name" value="IL1/FGF"/>
</dbReference>
<comment type="caution">
    <text evidence="3">The sequence shown here is derived from an EMBL/GenBank/DDBJ whole genome shotgun (WGS) entry which is preliminary data.</text>
</comment>
<dbReference type="PANTHER" id="PTHR11486">
    <property type="entry name" value="FIBROBLAST GROWTH FACTOR"/>
    <property type="match status" value="1"/>
</dbReference>
<reference evidence="3 4" key="1">
    <citation type="journal article" date="2018" name="Sci. Rep.">
        <title>Comparative analysis of the Pocillopora damicornis genome highlights role of immune system in coral evolution.</title>
        <authorList>
            <person name="Cunning R."/>
            <person name="Bay R.A."/>
            <person name="Gillette P."/>
            <person name="Baker A.C."/>
            <person name="Traylor-Knowles N."/>
        </authorList>
    </citation>
    <scope>NUCLEOTIDE SEQUENCE [LARGE SCALE GENOMIC DNA]</scope>
    <source>
        <strain evidence="3">RSMAS</strain>
        <tissue evidence="3">Whole animal</tissue>
    </source>
</reference>
<proteinExistence type="inferred from homology"/>
<comment type="similarity">
    <text evidence="1 2">Belongs to the heparin-binding growth factors family.</text>
</comment>
<dbReference type="PRINTS" id="PR00263">
    <property type="entry name" value="HBGFFGF"/>
</dbReference>
<evidence type="ECO:0000256" key="2">
    <source>
        <dbReference type="RuleBase" id="RU049442"/>
    </source>
</evidence>
<evidence type="ECO:0000256" key="1">
    <source>
        <dbReference type="ARBA" id="ARBA00007936"/>
    </source>
</evidence>
<evidence type="ECO:0000313" key="4">
    <source>
        <dbReference type="Proteomes" id="UP000275408"/>
    </source>
</evidence>
<dbReference type="InterPro" id="IPR056378">
    <property type="entry name" value="Let-756-like_FGF"/>
</dbReference>